<accession>A0A074J9N2</accession>
<reference evidence="2 3" key="1">
    <citation type="submission" date="2013-07" db="EMBL/GenBank/DDBJ databases">
        <title>Thioclava pacifica DSM 10166 Genome Sequencing.</title>
        <authorList>
            <person name="Lai Q."/>
            <person name="Shao Z."/>
        </authorList>
    </citation>
    <scope>NUCLEOTIDE SEQUENCE [LARGE SCALE GENOMIC DNA]</scope>
    <source>
        <strain evidence="2 3">DSM 10166</strain>
    </source>
</reference>
<proteinExistence type="predicted"/>
<protein>
    <recommendedName>
        <fullName evidence="4">DUF2125 domain-containing protein</fullName>
    </recommendedName>
</protein>
<dbReference type="Pfam" id="PF09898">
    <property type="entry name" value="DUF2125"/>
    <property type="match status" value="1"/>
</dbReference>
<keyword evidence="1" id="KW-0732">Signal</keyword>
<dbReference type="InterPro" id="IPR018666">
    <property type="entry name" value="DUF2125"/>
</dbReference>
<evidence type="ECO:0000313" key="3">
    <source>
        <dbReference type="Proteomes" id="UP000027432"/>
    </source>
</evidence>
<keyword evidence="3" id="KW-1185">Reference proteome</keyword>
<dbReference type="Proteomes" id="UP000027432">
    <property type="component" value="Unassembled WGS sequence"/>
</dbReference>
<comment type="caution">
    <text evidence="2">The sequence shown here is derived from an EMBL/GenBank/DDBJ whole genome shotgun (WGS) entry which is preliminary data.</text>
</comment>
<dbReference type="RefSeq" id="WP_051692317.1">
    <property type="nucleotide sequence ID" value="NZ_AUND01000012.1"/>
</dbReference>
<evidence type="ECO:0000256" key="1">
    <source>
        <dbReference type="SAM" id="SignalP"/>
    </source>
</evidence>
<feature type="chain" id="PRO_5001694680" description="DUF2125 domain-containing protein" evidence="1">
    <location>
        <begin position="25"/>
        <end position="495"/>
    </location>
</feature>
<dbReference type="eggNOG" id="COG2982">
    <property type="taxonomic scope" value="Bacteria"/>
</dbReference>
<name>A0A074J9N2_9RHOB</name>
<evidence type="ECO:0008006" key="4">
    <source>
        <dbReference type="Google" id="ProtNLM"/>
    </source>
</evidence>
<dbReference type="OrthoDB" id="7791409at2"/>
<feature type="signal peptide" evidence="1">
    <location>
        <begin position="1"/>
        <end position="24"/>
    </location>
</feature>
<sequence length="495" mass="52488">MSWLKPAGTGAVIFTLLSTTAGFADVTPEQVWEGWQEGYQSYGYDVMVGSSDRSGDTLTITDVKLTNEMDGTSFAMTIPELKLRDRGDGTVEATMSEKMTGVASSDLPDQPALSLDMVMTQTDSSVVVSGTPEDMIYTIDAPKVTMEMDQSGDAGDQAIPVKVWLSMENTTGTYEMKMGEAHDVTSALKTGLVKFTASGADPEGGGTFTLDGQVSDITYDGRFVLPNGVPMEKLDEALNAGANIQVALKYAGSEYAMNVDSPDGPVSQKTTDNGGTLDIGMSKDGIHLAGTSDGSEVQMTTKELPFPINLALESANMDFAMPVSKGDAEQDFKAKFALNGLTVSDDLWNMFDPGQNLPRDPATLKIDVTGKMQLTDDLFSPAVAAMPVPPMQVNSVDIKDVHLSVVGAELNGSGALEIQNGGPVPMPKGAIDLSLTGANALMDKLVAMGLVPQDQIMFGRMMLGLYAKPTGDDAYESKVEFKDGGEILVNGQRVQ</sequence>
<organism evidence="2 3">
    <name type="scientific">Thioclava pacifica DSM 10166</name>
    <dbReference type="NCBI Taxonomy" id="1353537"/>
    <lineage>
        <taxon>Bacteria</taxon>
        <taxon>Pseudomonadati</taxon>
        <taxon>Pseudomonadota</taxon>
        <taxon>Alphaproteobacteria</taxon>
        <taxon>Rhodobacterales</taxon>
        <taxon>Paracoccaceae</taxon>
        <taxon>Thioclava</taxon>
    </lineage>
</organism>
<dbReference type="EMBL" id="AUND01000012">
    <property type="protein sequence ID" value="KEO54316.1"/>
    <property type="molecule type" value="Genomic_DNA"/>
</dbReference>
<gene>
    <name evidence="2" type="ORF">TP2_05155</name>
</gene>
<evidence type="ECO:0000313" key="2">
    <source>
        <dbReference type="EMBL" id="KEO54316.1"/>
    </source>
</evidence>
<dbReference type="AlphaFoldDB" id="A0A074J9N2"/>
<dbReference type="STRING" id="1353537.TP2_05155"/>